<dbReference type="GO" id="GO:0008932">
    <property type="term" value="F:lytic endotransglycosylase activity"/>
    <property type="evidence" value="ECO:0007669"/>
    <property type="project" value="TreeGrafter"/>
</dbReference>
<dbReference type="PROSITE" id="PS51782">
    <property type="entry name" value="LYSM"/>
    <property type="match status" value="2"/>
</dbReference>
<dbReference type="PANTHER" id="PTHR33734">
    <property type="entry name" value="LYSM DOMAIN-CONTAINING GPI-ANCHORED PROTEIN 2"/>
    <property type="match status" value="1"/>
</dbReference>
<dbReference type="Gene3D" id="1.10.530.10">
    <property type="match status" value="1"/>
</dbReference>
<keyword evidence="6" id="KW-1185">Reference proteome</keyword>
<dbReference type="GO" id="GO:0000270">
    <property type="term" value="P:peptidoglycan metabolic process"/>
    <property type="evidence" value="ECO:0007669"/>
    <property type="project" value="InterPro"/>
</dbReference>
<proteinExistence type="inferred from homology"/>
<feature type="signal peptide" evidence="3">
    <location>
        <begin position="1"/>
        <end position="20"/>
    </location>
</feature>
<reference evidence="5 6" key="1">
    <citation type="submission" date="2018-03" db="EMBL/GenBank/DDBJ databases">
        <title>The draft genome of Zobellella sp. 59N8.</title>
        <authorList>
            <person name="Liu L."/>
            <person name="Li L."/>
            <person name="Zhang X."/>
            <person name="Liang L."/>
            <person name="Wang T."/>
        </authorList>
    </citation>
    <scope>NUCLEOTIDE SEQUENCE [LARGE SCALE GENOMIC DNA]</scope>
    <source>
        <strain evidence="5 6">59N8</strain>
    </source>
</reference>
<dbReference type="InterPro" id="IPR008258">
    <property type="entry name" value="Transglycosylase_SLT_dom_1"/>
</dbReference>
<dbReference type="OrthoDB" id="9815002at2"/>
<protein>
    <submittedName>
        <fullName evidence="5">Lytic transglycosylase</fullName>
    </submittedName>
</protein>
<name>A0A2P7R7N3_9GAMM</name>
<keyword evidence="3" id="KW-0732">Signal</keyword>
<dbReference type="CDD" id="cd00118">
    <property type="entry name" value="LysM"/>
    <property type="match status" value="2"/>
</dbReference>
<comment type="similarity">
    <text evidence="1">Belongs to the transglycosylase Slt family.</text>
</comment>
<dbReference type="InterPro" id="IPR018392">
    <property type="entry name" value="LysM"/>
</dbReference>
<evidence type="ECO:0000259" key="4">
    <source>
        <dbReference type="PROSITE" id="PS51782"/>
    </source>
</evidence>
<dbReference type="InterPro" id="IPR000189">
    <property type="entry name" value="Transglyc_AS"/>
</dbReference>
<dbReference type="GO" id="GO:0016020">
    <property type="term" value="C:membrane"/>
    <property type="evidence" value="ECO:0007669"/>
    <property type="project" value="InterPro"/>
</dbReference>
<dbReference type="PANTHER" id="PTHR33734:SF22">
    <property type="entry name" value="MEMBRANE-BOUND LYTIC MUREIN TRANSGLYCOSYLASE D"/>
    <property type="match status" value="1"/>
</dbReference>
<comment type="caution">
    <text evidence="5">The sequence shown here is derived from an EMBL/GenBank/DDBJ whole genome shotgun (WGS) entry which is preliminary data.</text>
</comment>
<dbReference type="SMART" id="SM00257">
    <property type="entry name" value="LysM"/>
    <property type="match status" value="2"/>
</dbReference>
<dbReference type="CDD" id="cd16894">
    <property type="entry name" value="MltD-like"/>
    <property type="match status" value="1"/>
</dbReference>
<accession>A0A2P7R7N3</accession>
<dbReference type="FunFam" id="1.10.530.10:FF:000004">
    <property type="entry name" value="Membrane-bound lytic murein transglycosylase D"/>
    <property type="match status" value="1"/>
</dbReference>
<feature type="domain" description="LysM" evidence="4">
    <location>
        <begin position="422"/>
        <end position="466"/>
    </location>
</feature>
<evidence type="ECO:0000256" key="1">
    <source>
        <dbReference type="ARBA" id="ARBA00007734"/>
    </source>
</evidence>
<feature type="domain" description="LysM" evidence="4">
    <location>
        <begin position="365"/>
        <end position="408"/>
    </location>
</feature>
<dbReference type="Proteomes" id="UP000240243">
    <property type="component" value="Unassembled WGS sequence"/>
</dbReference>
<dbReference type="SUPFAM" id="SSF54106">
    <property type="entry name" value="LysM domain"/>
    <property type="match status" value="2"/>
</dbReference>
<dbReference type="InterPro" id="IPR023346">
    <property type="entry name" value="Lysozyme-like_dom_sf"/>
</dbReference>
<dbReference type="InterPro" id="IPR036779">
    <property type="entry name" value="LysM_dom_sf"/>
</dbReference>
<organism evidence="5 6">
    <name type="scientific">Zobellella endophytica</name>
    <dbReference type="NCBI Taxonomy" id="2116700"/>
    <lineage>
        <taxon>Bacteria</taxon>
        <taxon>Pseudomonadati</taxon>
        <taxon>Pseudomonadota</taxon>
        <taxon>Gammaproteobacteria</taxon>
        <taxon>Aeromonadales</taxon>
        <taxon>Aeromonadaceae</taxon>
        <taxon>Zobellella</taxon>
    </lineage>
</organism>
<dbReference type="Pfam" id="PF01464">
    <property type="entry name" value="SLT"/>
    <property type="match status" value="1"/>
</dbReference>
<dbReference type="Pfam" id="PF01476">
    <property type="entry name" value="LysM"/>
    <property type="match status" value="2"/>
</dbReference>
<evidence type="ECO:0000256" key="2">
    <source>
        <dbReference type="SAM" id="MobiDB-lite"/>
    </source>
</evidence>
<feature type="region of interest" description="Disordered" evidence="2">
    <location>
        <begin position="68"/>
        <end position="89"/>
    </location>
</feature>
<sequence>MRRLCILSSALLLAGCQAVPSDSARHPYGHQETGGGSMTGSQLYPKSAAYSSLSVTGKASADGGRFYRKVSHSSSGRRQSEQAQPQQQQPNLWLELAGQMELDIPLDHPRVVAQRNWYLKHPAYMRSVSERARPFLYLIKEEIEKRNMPMELVLLPVIESTFDPKAYSRGHAAGLWQMLQGTGKNFGLHYDSWYDGRYDVIASTNAALDYLEYLHGFFDGNWMHALAAYNSGEGRVQRAVKANRRQGKSTDYWALSLPKETQNYVPKLLALVDILKHPTHYGMDVPEVPNRPQVVVIAVEGQVDLNMAADLAGMNRSQLKQLNPAFKRTATSPARNAKLLVPVNHAQSFELAMADLPQQDRKEYQRYQVRGGDSLGVIASRYGTSVSALRQANNLRGNTIRVGQTLMVPTAVSSRQPVPSDGVYLVQAGDSLSAIASRFSVSITDLLRWNQLADKHSLRAGQRLIVSVNSG</sequence>
<feature type="chain" id="PRO_5015137413" evidence="3">
    <location>
        <begin position="21"/>
        <end position="471"/>
    </location>
</feature>
<evidence type="ECO:0000256" key="3">
    <source>
        <dbReference type="SAM" id="SignalP"/>
    </source>
</evidence>
<dbReference type="EMBL" id="PXYG01000002">
    <property type="protein sequence ID" value="PSJ46219.1"/>
    <property type="molecule type" value="Genomic_DNA"/>
</dbReference>
<dbReference type="PROSITE" id="PS51257">
    <property type="entry name" value="PROKAR_LIPOPROTEIN"/>
    <property type="match status" value="1"/>
</dbReference>
<evidence type="ECO:0000313" key="6">
    <source>
        <dbReference type="Proteomes" id="UP000240243"/>
    </source>
</evidence>
<dbReference type="AlphaFoldDB" id="A0A2P7R7N3"/>
<dbReference type="Gene3D" id="3.10.350.10">
    <property type="entry name" value="LysM domain"/>
    <property type="match status" value="2"/>
</dbReference>
<gene>
    <name evidence="5" type="ORF">C7H85_06135</name>
</gene>
<dbReference type="SUPFAM" id="SSF53955">
    <property type="entry name" value="Lysozyme-like"/>
    <property type="match status" value="1"/>
</dbReference>
<dbReference type="PROSITE" id="PS00922">
    <property type="entry name" value="TRANSGLYCOSYLASE"/>
    <property type="match status" value="1"/>
</dbReference>
<evidence type="ECO:0000313" key="5">
    <source>
        <dbReference type="EMBL" id="PSJ46219.1"/>
    </source>
</evidence>